<dbReference type="Gene3D" id="1.20.1050.10">
    <property type="match status" value="1"/>
</dbReference>
<dbReference type="InterPro" id="IPR004046">
    <property type="entry name" value="GST_C"/>
</dbReference>
<dbReference type="Pfam" id="PF13417">
    <property type="entry name" value="GST_N_3"/>
    <property type="match status" value="1"/>
</dbReference>
<sequence>MSESSKPVLYSYYRSSCSARVRAVLHWKGIDFETKPVHLVKSEQTNEEYAKLNPHKEVPTLLIDGLVLTQSVAIIEYLEEAYPEKPLLPKDLGKRALVRSIVNSIASDIQPVQNLRVLNKIGDEKVQWANHFITIGFEALEAILAKSSGKYSVGDEVTLADALVPAQVHNATRFNVDLTKFPTIVKVNDNLMKLEAFQKADWKNQPDTPEEFRV</sequence>
<comment type="similarity">
    <text evidence="1">Belongs to the GST superfamily. Zeta family.</text>
</comment>
<dbReference type="STRING" id="796925.A0A137P3R8"/>
<evidence type="ECO:0000259" key="3">
    <source>
        <dbReference type="PROSITE" id="PS50405"/>
    </source>
</evidence>
<dbReference type="Pfam" id="PF14497">
    <property type="entry name" value="GST_C_3"/>
    <property type="match status" value="1"/>
</dbReference>
<dbReference type="OMA" id="VYNAHRF"/>
<dbReference type="PANTHER" id="PTHR42673:SF4">
    <property type="entry name" value="MALEYLACETOACETATE ISOMERASE"/>
    <property type="match status" value="1"/>
</dbReference>
<proteinExistence type="inferred from homology"/>
<reference evidence="4 5" key="1">
    <citation type="journal article" date="2015" name="Genome Biol. Evol.">
        <title>Phylogenomic analyses indicate that early fungi evolved digesting cell walls of algal ancestors of land plants.</title>
        <authorList>
            <person name="Chang Y."/>
            <person name="Wang S."/>
            <person name="Sekimoto S."/>
            <person name="Aerts A.L."/>
            <person name="Choi C."/>
            <person name="Clum A."/>
            <person name="LaButti K.M."/>
            <person name="Lindquist E.A."/>
            <person name="Yee Ngan C."/>
            <person name="Ohm R.A."/>
            <person name="Salamov A.A."/>
            <person name="Grigoriev I.V."/>
            <person name="Spatafora J.W."/>
            <person name="Berbee M.L."/>
        </authorList>
    </citation>
    <scope>NUCLEOTIDE SEQUENCE [LARGE SCALE GENOMIC DNA]</scope>
    <source>
        <strain evidence="4 5">NRRL 28638</strain>
    </source>
</reference>
<dbReference type="InterPro" id="IPR010987">
    <property type="entry name" value="Glutathione-S-Trfase_C-like"/>
</dbReference>
<dbReference type="GO" id="GO:0005739">
    <property type="term" value="C:mitochondrion"/>
    <property type="evidence" value="ECO:0007669"/>
    <property type="project" value="TreeGrafter"/>
</dbReference>
<dbReference type="FunFam" id="1.20.1050.10:FF:000010">
    <property type="entry name" value="Maleylacetoacetate isomerase isoform 1"/>
    <property type="match status" value="1"/>
</dbReference>
<dbReference type="Gene3D" id="3.40.30.10">
    <property type="entry name" value="Glutaredoxin"/>
    <property type="match status" value="1"/>
</dbReference>
<name>A0A137P3R8_CONC2</name>
<evidence type="ECO:0000313" key="4">
    <source>
        <dbReference type="EMBL" id="KXN69653.1"/>
    </source>
</evidence>
<dbReference type="InterPro" id="IPR040079">
    <property type="entry name" value="Glutathione_S-Trfase"/>
</dbReference>
<dbReference type="NCBIfam" id="TIGR01262">
    <property type="entry name" value="maiA"/>
    <property type="match status" value="1"/>
</dbReference>
<dbReference type="GO" id="GO:0006749">
    <property type="term" value="P:glutathione metabolic process"/>
    <property type="evidence" value="ECO:0007669"/>
    <property type="project" value="TreeGrafter"/>
</dbReference>
<dbReference type="InterPro" id="IPR034330">
    <property type="entry name" value="GST_Zeta_C"/>
</dbReference>
<dbReference type="EMBL" id="KQ964527">
    <property type="protein sequence ID" value="KXN69653.1"/>
    <property type="molecule type" value="Genomic_DNA"/>
</dbReference>
<dbReference type="GO" id="GO:0004364">
    <property type="term" value="F:glutathione transferase activity"/>
    <property type="evidence" value="ECO:0007669"/>
    <property type="project" value="TreeGrafter"/>
</dbReference>
<dbReference type="PANTHER" id="PTHR42673">
    <property type="entry name" value="MALEYLACETOACETATE ISOMERASE"/>
    <property type="match status" value="1"/>
</dbReference>
<dbReference type="AlphaFoldDB" id="A0A137P3R8"/>
<dbReference type="SFLD" id="SFLDS00019">
    <property type="entry name" value="Glutathione_Transferase_(cytos"/>
    <property type="match status" value="1"/>
</dbReference>
<feature type="domain" description="GST N-terminal" evidence="2">
    <location>
        <begin position="5"/>
        <end position="86"/>
    </location>
</feature>
<dbReference type="Proteomes" id="UP000070444">
    <property type="component" value="Unassembled WGS sequence"/>
</dbReference>
<organism evidence="4 5">
    <name type="scientific">Conidiobolus coronatus (strain ATCC 28846 / CBS 209.66 / NRRL 28638)</name>
    <name type="common">Delacroixia coronata</name>
    <dbReference type="NCBI Taxonomy" id="796925"/>
    <lineage>
        <taxon>Eukaryota</taxon>
        <taxon>Fungi</taxon>
        <taxon>Fungi incertae sedis</taxon>
        <taxon>Zoopagomycota</taxon>
        <taxon>Entomophthoromycotina</taxon>
        <taxon>Entomophthoromycetes</taxon>
        <taxon>Entomophthorales</taxon>
        <taxon>Ancylistaceae</taxon>
        <taxon>Conidiobolus</taxon>
    </lineage>
</organism>
<keyword evidence="4" id="KW-0413">Isomerase</keyword>
<dbReference type="InterPro" id="IPR036249">
    <property type="entry name" value="Thioredoxin-like_sf"/>
</dbReference>
<dbReference type="SUPFAM" id="SSF52833">
    <property type="entry name" value="Thioredoxin-like"/>
    <property type="match status" value="1"/>
</dbReference>
<gene>
    <name evidence="4" type="ORF">CONCODRAFT_79210</name>
</gene>
<dbReference type="InterPro" id="IPR005955">
    <property type="entry name" value="GST_Zeta"/>
</dbReference>
<dbReference type="CDD" id="cd03042">
    <property type="entry name" value="GST_N_Zeta"/>
    <property type="match status" value="1"/>
</dbReference>
<dbReference type="SFLD" id="SFLDG00358">
    <property type="entry name" value="Main_(cytGST)"/>
    <property type="match status" value="1"/>
</dbReference>
<accession>A0A137P3R8</accession>
<dbReference type="PROSITE" id="PS50404">
    <property type="entry name" value="GST_NTER"/>
    <property type="match status" value="1"/>
</dbReference>
<keyword evidence="5" id="KW-1185">Reference proteome</keyword>
<protein>
    <submittedName>
        <fullName evidence="4">Maleylacetoacetate isomerase</fullName>
    </submittedName>
</protein>
<dbReference type="CDD" id="cd03191">
    <property type="entry name" value="GST_C_Zeta"/>
    <property type="match status" value="1"/>
</dbReference>
<dbReference type="GO" id="GO:0016034">
    <property type="term" value="F:maleylacetoacetate isomerase activity"/>
    <property type="evidence" value="ECO:0007669"/>
    <property type="project" value="TreeGrafter"/>
</dbReference>
<evidence type="ECO:0000256" key="1">
    <source>
        <dbReference type="ARBA" id="ARBA00010007"/>
    </source>
</evidence>
<dbReference type="InterPro" id="IPR034333">
    <property type="entry name" value="GST_Zeta_N"/>
</dbReference>
<dbReference type="SUPFAM" id="SSF47616">
    <property type="entry name" value="GST C-terminal domain-like"/>
    <property type="match status" value="1"/>
</dbReference>
<dbReference type="PROSITE" id="PS50405">
    <property type="entry name" value="GST_CTER"/>
    <property type="match status" value="1"/>
</dbReference>
<dbReference type="InterPro" id="IPR036282">
    <property type="entry name" value="Glutathione-S-Trfase_C_sf"/>
</dbReference>
<dbReference type="InterPro" id="IPR004045">
    <property type="entry name" value="Glutathione_S-Trfase_N"/>
</dbReference>
<dbReference type="GO" id="GO:0006559">
    <property type="term" value="P:L-phenylalanine catabolic process"/>
    <property type="evidence" value="ECO:0007669"/>
    <property type="project" value="TreeGrafter"/>
</dbReference>
<evidence type="ECO:0000313" key="5">
    <source>
        <dbReference type="Proteomes" id="UP000070444"/>
    </source>
</evidence>
<feature type="domain" description="GST C-terminal" evidence="3">
    <location>
        <begin position="91"/>
        <end position="210"/>
    </location>
</feature>
<dbReference type="OrthoDB" id="202840at2759"/>
<evidence type="ECO:0000259" key="2">
    <source>
        <dbReference type="PROSITE" id="PS50404"/>
    </source>
</evidence>